<reference evidence="1 2" key="1">
    <citation type="submission" date="2020-04" db="EMBL/GenBank/DDBJ databases">
        <title>Draft genome of Pyxidicoccus fallax type strain.</title>
        <authorList>
            <person name="Whitworth D.E."/>
        </authorList>
    </citation>
    <scope>NUCLEOTIDE SEQUENCE [LARGE SCALE GENOMIC DNA]</scope>
    <source>
        <strain evidence="1 2">DSM 14698</strain>
    </source>
</reference>
<dbReference type="Gene3D" id="2.20.110.10">
    <property type="entry name" value="Histone H3 K4-specific methyltransferase SET7/9 N-terminal domain"/>
    <property type="match status" value="1"/>
</dbReference>
<protein>
    <recommendedName>
        <fullName evidence="3">MORN repeat-containing protein</fullName>
    </recommendedName>
</protein>
<dbReference type="EMBL" id="JABBJJ010000044">
    <property type="protein sequence ID" value="NMO15666.1"/>
    <property type="molecule type" value="Genomic_DNA"/>
</dbReference>
<proteinExistence type="predicted"/>
<gene>
    <name evidence="1" type="ORF">HG543_12505</name>
</gene>
<comment type="caution">
    <text evidence="1">The sequence shown here is derived from an EMBL/GenBank/DDBJ whole genome shotgun (WGS) entry which is preliminary data.</text>
</comment>
<accession>A0A848LB01</accession>
<organism evidence="1 2">
    <name type="scientific">Pyxidicoccus fallax</name>
    <dbReference type="NCBI Taxonomy" id="394095"/>
    <lineage>
        <taxon>Bacteria</taxon>
        <taxon>Pseudomonadati</taxon>
        <taxon>Myxococcota</taxon>
        <taxon>Myxococcia</taxon>
        <taxon>Myxococcales</taxon>
        <taxon>Cystobacterineae</taxon>
        <taxon>Myxococcaceae</taxon>
        <taxon>Pyxidicoccus</taxon>
    </lineage>
</organism>
<dbReference type="RefSeq" id="WP_169344957.1">
    <property type="nucleotide sequence ID" value="NZ_JABBJJ010000044.1"/>
</dbReference>
<keyword evidence="2" id="KW-1185">Reference proteome</keyword>
<name>A0A848LB01_9BACT</name>
<dbReference type="Proteomes" id="UP000518300">
    <property type="component" value="Unassembled WGS sequence"/>
</dbReference>
<dbReference type="AlphaFoldDB" id="A0A848LB01"/>
<evidence type="ECO:0000313" key="1">
    <source>
        <dbReference type="EMBL" id="NMO15666.1"/>
    </source>
</evidence>
<dbReference type="SUPFAM" id="SSF82185">
    <property type="entry name" value="Histone H3 K4-specific methyltransferase SET7/9 N-terminal domain"/>
    <property type="match status" value="1"/>
</dbReference>
<evidence type="ECO:0000313" key="2">
    <source>
        <dbReference type="Proteomes" id="UP000518300"/>
    </source>
</evidence>
<evidence type="ECO:0008006" key="3">
    <source>
        <dbReference type="Google" id="ProtNLM"/>
    </source>
</evidence>
<sequence>MKRVPRGELSYDADDGLTYFEGEPFTGIARGEFIDGTLESEAEFREGLLWGHSRAWHGNGALAEEADYFQDVKHGVSREWSPEGVLQEETECEYGIVLSKRKWDEKGTLVEEYRLKETDSAYERLLQSRKVYGPSSA</sequence>